<comment type="caution">
    <text evidence="2">The sequence shown here is derived from an EMBL/GenBank/DDBJ whole genome shotgun (WGS) entry which is preliminary data.</text>
</comment>
<sequence length="289" mass="32239">MPARVGARGGRGKASAMASVSGKAPLLVGVRVVAPDDPRFDRIMRVLEALGNRMDQQALNQAAVVEAAAQATLVATVAAVVVAPAAIPVGGPPEVVVTERPIHKLVEQFLKLHPPRFTRIGDLEAAALLVQNLEKAFALLRCNEIEKVILATYRLERVANTLWRTTQGALFSEGVVSEWNAFLAAFNDKYFSETTREVNMVKFQRLRQGSLIVDQYEAKFTELSQYAPKLIKNPINRVRRFRDGFRPDLRSILILLDLRTYNDLYGRAHKIEKDHNERAAISESRFNSH</sequence>
<dbReference type="EMBL" id="JBJKBG010000011">
    <property type="protein sequence ID" value="KAL3714173.1"/>
    <property type="molecule type" value="Genomic_DNA"/>
</dbReference>
<protein>
    <recommendedName>
        <fullName evidence="1">Retrotransposon gag domain-containing protein</fullName>
    </recommendedName>
</protein>
<dbReference type="InterPro" id="IPR005162">
    <property type="entry name" value="Retrotrans_gag_dom"/>
</dbReference>
<dbReference type="Proteomes" id="UP001634007">
    <property type="component" value="Unassembled WGS sequence"/>
</dbReference>
<organism evidence="2 3">
    <name type="scientific">Eucalyptus globulus</name>
    <name type="common">Tasmanian blue gum</name>
    <dbReference type="NCBI Taxonomy" id="34317"/>
    <lineage>
        <taxon>Eukaryota</taxon>
        <taxon>Viridiplantae</taxon>
        <taxon>Streptophyta</taxon>
        <taxon>Embryophyta</taxon>
        <taxon>Tracheophyta</taxon>
        <taxon>Spermatophyta</taxon>
        <taxon>Magnoliopsida</taxon>
        <taxon>eudicotyledons</taxon>
        <taxon>Gunneridae</taxon>
        <taxon>Pentapetalae</taxon>
        <taxon>rosids</taxon>
        <taxon>malvids</taxon>
        <taxon>Myrtales</taxon>
        <taxon>Myrtaceae</taxon>
        <taxon>Myrtoideae</taxon>
        <taxon>Eucalypteae</taxon>
        <taxon>Eucalyptus</taxon>
    </lineage>
</organism>
<gene>
    <name evidence="2" type="ORF">ACJRO7_006158</name>
</gene>
<dbReference type="Pfam" id="PF03732">
    <property type="entry name" value="Retrotrans_gag"/>
    <property type="match status" value="1"/>
</dbReference>
<keyword evidence="3" id="KW-1185">Reference proteome</keyword>
<accession>A0ABD3IHW4</accession>
<dbReference type="AlphaFoldDB" id="A0ABD3IHW4"/>
<name>A0ABD3IHW4_EUCGL</name>
<reference evidence="2 3" key="1">
    <citation type="submission" date="2024-11" db="EMBL/GenBank/DDBJ databases">
        <title>Chromosome-level genome assembly of Eucalyptus globulus Labill. provides insights into its genome evolution.</title>
        <authorList>
            <person name="Li X."/>
        </authorList>
    </citation>
    <scope>NUCLEOTIDE SEQUENCE [LARGE SCALE GENOMIC DNA]</scope>
    <source>
        <strain evidence="2">CL2024</strain>
        <tissue evidence="2">Fresh tender leaves</tissue>
    </source>
</reference>
<proteinExistence type="predicted"/>
<evidence type="ECO:0000313" key="3">
    <source>
        <dbReference type="Proteomes" id="UP001634007"/>
    </source>
</evidence>
<evidence type="ECO:0000259" key="1">
    <source>
        <dbReference type="Pfam" id="PF03732"/>
    </source>
</evidence>
<evidence type="ECO:0000313" key="2">
    <source>
        <dbReference type="EMBL" id="KAL3714173.1"/>
    </source>
</evidence>
<feature type="domain" description="Retrotransposon gag" evidence="1">
    <location>
        <begin position="150"/>
        <end position="246"/>
    </location>
</feature>